<dbReference type="CDD" id="cd12107">
    <property type="entry name" value="Hemerythrin"/>
    <property type="match status" value="1"/>
</dbReference>
<dbReference type="AlphaFoldDB" id="A0A7C9QUX8"/>
<dbReference type="NCBIfam" id="TIGR02481">
    <property type="entry name" value="hemeryth_dom"/>
    <property type="match status" value="1"/>
</dbReference>
<dbReference type="InterPro" id="IPR012312">
    <property type="entry name" value="Hemerythrin-like"/>
</dbReference>
<organism evidence="6 7">
    <name type="scientific">Magnetospirillum aberrantis SpK</name>
    <dbReference type="NCBI Taxonomy" id="908842"/>
    <lineage>
        <taxon>Bacteria</taxon>
        <taxon>Pseudomonadati</taxon>
        <taxon>Pseudomonadota</taxon>
        <taxon>Alphaproteobacteria</taxon>
        <taxon>Rhodospirillales</taxon>
        <taxon>Rhodospirillaceae</taxon>
        <taxon>Magnetospirillum</taxon>
    </lineage>
</organism>
<evidence type="ECO:0000259" key="5">
    <source>
        <dbReference type="Pfam" id="PF01814"/>
    </source>
</evidence>
<evidence type="ECO:0000256" key="2">
    <source>
        <dbReference type="ARBA" id="ARBA00022621"/>
    </source>
</evidence>
<evidence type="ECO:0000313" key="7">
    <source>
        <dbReference type="Proteomes" id="UP000480684"/>
    </source>
</evidence>
<keyword evidence="3" id="KW-0479">Metal-binding</keyword>
<dbReference type="InterPro" id="IPR016131">
    <property type="entry name" value="Haemerythrin_Fe_BS"/>
</dbReference>
<evidence type="ECO:0000313" key="6">
    <source>
        <dbReference type="EMBL" id="NFV81218.1"/>
    </source>
</evidence>
<dbReference type="PANTHER" id="PTHR37164:SF1">
    <property type="entry name" value="BACTERIOHEMERYTHRIN"/>
    <property type="match status" value="1"/>
</dbReference>
<sequence length="143" mass="15960">MALLAWNEMYSVGHAMLDSDHRILINLLNQLHDAAETGQSREVVGTVVNVLAEYTEHHFRREEALMAAAGYPGLEAHRAAHRDLEAKVRDLRDRWNAGDRSVVEEDVLEMLKKWLTEHILGADKSYEPWVEGIADSGGSAGGE</sequence>
<evidence type="ECO:0000256" key="3">
    <source>
        <dbReference type="ARBA" id="ARBA00022723"/>
    </source>
</evidence>
<dbReference type="EMBL" id="JAAIYP010000039">
    <property type="protein sequence ID" value="NFV81218.1"/>
    <property type="molecule type" value="Genomic_DNA"/>
</dbReference>
<feature type="domain" description="Hemerythrin-like" evidence="5">
    <location>
        <begin position="14"/>
        <end position="130"/>
    </location>
</feature>
<dbReference type="NCBIfam" id="NF033749">
    <property type="entry name" value="bact_hemeryth"/>
    <property type="match status" value="1"/>
</dbReference>
<dbReference type="Proteomes" id="UP000480684">
    <property type="component" value="Unassembled WGS sequence"/>
</dbReference>
<comment type="similarity">
    <text evidence="1">Belongs to the hemerythrin family.</text>
</comment>
<reference evidence="6 7" key="1">
    <citation type="submission" date="2020-02" db="EMBL/GenBank/DDBJ databases">
        <authorList>
            <person name="Dziuba M."/>
            <person name="Kuznetsov B."/>
            <person name="Mardanov A."/>
            <person name="Ravin N."/>
            <person name="Grouzdev D."/>
        </authorList>
    </citation>
    <scope>NUCLEOTIDE SEQUENCE [LARGE SCALE GENOMIC DNA]</scope>
    <source>
        <strain evidence="6 7">SpK</strain>
    </source>
</reference>
<evidence type="ECO:0000256" key="1">
    <source>
        <dbReference type="ARBA" id="ARBA00010587"/>
    </source>
</evidence>
<dbReference type="GO" id="GO:0046872">
    <property type="term" value="F:metal ion binding"/>
    <property type="evidence" value="ECO:0007669"/>
    <property type="project" value="UniProtKB-KW"/>
</dbReference>
<dbReference type="Pfam" id="PF01814">
    <property type="entry name" value="Hemerythrin"/>
    <property type="match status" value="1"/>
</dbReference>
<keyword evidence="2" id="KW-0561">Oxygen transport</keyword>
<dbReference type="GO" id="GO:0005344">
    <property type="term" value="F:oxygen carrier activity"/>
    <property type="evidence" value="ECO:0007669"/>
    <property type="project" value="UniProtKB-KW"/>
</dbReference>
<dbReference type="InterPro" id="IPR035938">
    <property type="entry name" value="Hemerythrin-like_sf"/>
</dbReference>
<dbReference type="PANTHER" id="PTHR37164">
    <property type="entry name" value="BACTERIOHEMERYTHRIN"/>
    <property type="match status" value="1"/>
</dbReference>
<evidence type="ECO:0000256" key="4">
    <source>
        <dbReference type="ARBA" id="ARBA00023004"/>
    </source>
</evidence>
<accession>A0A7C9QUX8</accession>
<dbReference type="SUPFAM" id="SSF47188">
    <property type="entry name" value="Hemerythrin-like"/>
    <property type="match status" value="1"/>
</dbReference>
<proteinExistence type="inferred from homology"/>
<comment type="caution">
    <text evidence="6">The sequence shown here is derived from an EMBL/GenBank/DDBJ whole genome shotgun (WGS) entry which is preliminary data.</text>
</comment>
<keyword evidence="2" id="KW-0813">Transport</keyword>
<keyword evidence="4" id="KW-0408">Iron</keyword>
<dbReference type="RefSeq" id="WP_163680927.1">
    <property type="nucleotide sequence ID" value="NZ_JAAIYP010000039.1"/>
</dbReference>
<dbReference type="InterPro" id="IPR012827">
    <property type="entry name" value="Hemerythrin_metal-bd"/>
</dbReference>
<keyword evidence="7" id="KW-1185">Reference proteome</keyword>
<protein>
    <submittedName>
        <fullName evidence="6">Hemerythrin family protein</fullName>
    </submittedName>
</protein>
<dbReference type="Gene3D" id="1.20.120.50">
    <property type="entry name" value="Hemerythrin-like"/>
    <property type="match status" value="1"/>
</dbReference>
<dbReference type="InterPro" id="IPR050669">
    <property type="entry name" value="Hemerythrin"/>
</dbReference>
<dbReference type="PROSITE" id="PS00550">
    <property type="entry name" value="HEMERYTHRINS"/>
    <property type="match status" value="1"/>
</dbReference>
<gene>
    <name evidence="6" type="ORF">G4223_13955</name>
</gene>
<name>A0A7C9QUX8_9PROT</name>